<name>A0ABS8M556_9FLAO</name>
<dbReference type="Proteomes" id="UP001430700">
    <property type="component" value="Unassembled WGS sequence"/>
</dbReference>
<evidence type="ECO:0000313" key="2">
    <source>
        <dbReference type="Proteomes" id="UP001430700"/>
    </source>
</evidence>
<reference evidence="1" key="1">
    <citation type="submission" date="2021-11" db="EMBL/GenBank/DDBJ databases">
        <title>Description of novel Flavobacterium species.</title>
        <authorList>
            <person name="Saticioglu I.B."/>
            <person name="Ay H."/>
            <person name="Altun S."/>
            <person name="Duman M."/>
        </authorList>
    </citation>
    <scope>NUCLEOTIDE SEQUENCE</scope>
    <source>
        <strain evidence="1">F-126</strain>
    </source>
</reference>
<sequence>MEQPNFFAIIPANVRYDEKLKPNAKLLYGEITALCNRDGFCWARNDYFAGLYKVNHKTISRWISQLVSRGYISLKVFKNDGNKRQIFLSNSRNNLVTKRSRPSDKKSTTLVIKKSIPSDKKVTSNIRMNNTINNTVNREETALSFLEENYPSQFEVLMQYKNQINDFVKFTEMFDATVEQEKLKLDLSVISGRFKKYARNWIDNQSKYDTQVISLNPNQTNDKIGGF</sequence>
<protein>
    <submittedName>
        <fullName evidence="1">Helix-turn-helix domain-containing protein</fullName>
    </submittedName>
</protein>
<dbReference type="EMBL" id="JAJJMN010000002">
    <property type="protein sequence ID" value="MCC9019804.1"/>
    <property type="molecule type" value="Genomic_DNA"/>
</dbReference>
<organism evidence="1 2">
    <name type="scientific">Flavobacterium lipolyticum</name>
    <dbReference type="NCBI Taxonomy" id="2893754"/>
    <lineage>
        <taxon>Bacteria</taxon>
        <taxon>Pseudomonadati</taxon>
        <taxon>Bacteroidota</taxon>
        <taxon>Flavobacteriia</taxon>
        <taxon>Flavobacteriales</taxon>
        <taxon>Flavobacteriaceae</taxon>
        <taxon>Flavobacterium</taxon>
    </lineage>
</organism>
<keyword evidence="2" id="KW-1185">Reference proteome</keyword>
<evidence type="ECO:0000313" key="1">
    <source>
        <dbReference type="EMBL" id="MCC9019804.1"/>
    </source>
</evidence>
<proteinExistence type="predicted"/>
<dbReference type="Pfam" id="PF13730">
    <property type="entry name" value="HTH_36"/>
    <property type="match status" value="1"/>
</dbReference>
<gene>
    <name evidence="1" type="ORF">LNQ34_18700</name>
</gene>
<comment type="caution">
    <text evidence="1">The sequence shown here is derived from an EMBL/GenBank/DDBJ whole genome shotgun (WGS) entry which is preliminary data.</text>
</comment>
<accession>A0ABS8M556</accession>
<dbReference type="RefSeq" id="WP_230000836.1">
    <property type="nucleotide sequence ID" value="NZ_JAJJMN010000002.1"/>
</dbReference>